<dbReference type="Proteomes" id="UP001307849">
    <property type="component" value="Unassembled WGS sequence"/>
</dbReference>
<feature type="signal peptide" evidence="7">
    <location>
        <begin position="1"/>
        <end position="21"/>
    </location>
</feature>
<feature type="chain" id="PRO_5042957515" evidence="7">
    <location>
        <begin position="22"/>
        <end position="145"/>
    </location>
</feature>
<evidence type="ECO:0000256" key="7">
    <source>
        <dbReference type="SAM" id="SignalP"/>
    </source>
</evidence>
<proteinExistence type="inferred from homology"/>
<organism evidence="8 9">
    <name type="scientific">Arthrobotrys conoides</name>
    <dbReference type="NCBI Taxonomy" id="74498"/>
    <lineage>
        <taxon>Eukaryota</taxon>
        <taxon>Fungi</taxon>
        <taxon>Dikarya</taxon>
        <taxon>Ascomycota</taxon>
        <taxon>Pezizomycotina</taxon>
        <taxon>Orbiliomycetes</taxon>
        <taxon>Orbiliales</taxon>
        <taxon>Orbiliaceae</taxon>
        <taxon>Arthrobotrys</taxon>
    </lineage>
</organism>
<evidence type="ECO:0000256" key="2">
    <source>
        <dbReference type="ARBA" id="ARBA00006109"/>
    </source>
</evidence>
<dbReference type="InterPro" id="IPR018937">
    <property type="entry name" value="MMgT"/>
</dbReference>
<keyword evidence="7" id="KW-0732">Signal</keyword>
<comment type="caution">
    <text evidence="8">The sequence shown here is derived from an EMBL/GenBank/DDBJ whole genome shotgun (WGS) entry which is preliminary data.</text>
</comment>
<comment type="subcellular location">
    <subcellularLocation>
        <location evidence="1">Endomembrane system</location>
        <topology evidence="1">Multi-pass membrane protein</topology>
    </subcellularLocation>
</comment>
<name>A0AAN8N6T6_9PEZI</name>
<dbReference type="GO" id="GO:0072546">
    <property type="term" value="C:EMC complex"/>
    <property type="evidence" value="ECO:0007669"/>
    <property type="project" value="TreeGrafter"/>
</dbReference>
<protein>
    <submittedName>
        <fullName evidence="8">Uncharacterized protein</fullName>
    </submittedName>
</protein>
<dbReference type="EMBL" id="JAVHJM010000004">
    <property type="protein sequence ID" value="KAK6514806.1"/>
    <property type="molecule type" value="Genomic_DNA"/>
</dbReference>
<dbReference type="GO" id="GO:0034975">
    <property type="term" value="P:protein folding in endoplasmic reticulum"/>
    <property type="evidence" value="ECO:0007669"/>
    <property type="project" value="TreeGrafter"/>
</dbReference>
<comment type="similarity">
    <text evidence="2">Belongs to the membrane magnesium transporter (TC 1.A.67) family.</text>
</comment>
<feature type="region of interest" description="Disordered" evidence="6">
    <location>
        <begin position="35"/>
        <end position="56"/>
    </location>
</feature>
<evidence type="ECO:0000313" key="8">
    <source>
        <dbReference type="EMBL" id="KAK6514806.1"/>
    </source>
</evidence>
<keyword evidence="9" id="KW-1185">Reference proteome</keyword>
<dbReference type="PANTHER" id="PTHR28144:SF1">
    <property type="entry name" value="ER MEMBRANE PROTEIN COMPLEX SUBUNIT 5"/>
    <property type="match status" value="1"/>
</dbReference>
<evidence type="ECO:0000256" key="3">
    <source>
        <dbReference type="ARBA" id="ARBA00022692"/>
    </source>
</evidence>
<dbReference type="PANTHER" id="PTHR28144">
    <property type="entry name" value="ER MEMBRANE PROTEIN COMPLEX SUBUNIT 5"/>
    <property type="match status" value="1"/>
</dbReference>
<keyword evidence="5" id="KW-0472">Membrane</keyword>
<dbReference type="AlphaFoldDB" id="A0AAN8N6T6"/>
<dbReference type="InterPro" id="IPR053279">
    <property type="entry name" value="EMC_subunit"/>
</dbReference>
<evidence type="ECO:0000256" key="1">
    <source>
        <dbReference type="ARBA" id="ARBA00004127"/>
    </source>
</evidence>
<accession>A0AAN8N6T6</accession>
<evidence type="ECO:0000313" key="9">
    <source>
        <dbReference type="Proteomes" id="UP001307849"/>
    </source>
</evidence>
<evidence type="ECO:0000256" key="5">
    <source>
        <dbReference type="ARBA" id="ARBA00023136"/>
    </source>
</evidence>
<keyword evidence="3" id="KW-0812">Transmembrane</keyword>
<sequence length="145" mass="15475">MARSLPSKLLIAFSSILLAHACYSAHEHSLLSTTTTTTHDPLSSSSSPSFSSPHSSTIPSGSTLPLDITLETLLSVSLLLVGIVSSGWELKPISLRSYAGGVESGRILVDGKKGKGLFVGLEERAGFADVRKQRKEFTDWMKTQG</sequence>
<keyword evidence="4" id="KW-1133">Transmembrane helix</keyword>
<dbReference type="Pfam" id="PF10270">
    <property type="entry name" value="MMgT"/>
    <property type="match status" value="1"/>
</dbReference>
<reference evidence="8 9" key="1">
    <citation type="submission" date="2019-10" db="EMBL/GenBank/DDBJ databases">
        <authorList>
            <person name="Palmer J.M."/>
        </authorList>
    </citation>
    <scope>NUCLEOTIDE SEQUENCE [LARGE SCALE GENOMIC DNA]</scope>
    <source>
        <strain evidence="8 9">TWF506</strain>
    </source>
</reference>
<evidence type="ECO:0000256" key="4">
    <source>
        <dbReference type="ARBA" id="ARBA00022989"/>
    </source>
</evidence>
<evidence type="ECO:0000256" key="6">
    <source>
        <dbReference type="SAM" id="MobiDB-lite"/>
    </source>
</evidence>
<gene>
    <name evidence="8" type="ORF">TWF506_007168</name>
</gene>